<proteinExistence type="predicted"/>
<name>A0A2K3E6Y3_CHLRE</name>
<dbReference type="Gramene" id="PNW88552">
    <property type="protein sequence ID" value="PNW88552"/>
    <property type="gene ID" value="CHLRE_01g034325v5"/>
</dbReference>
<keyword evidence="3" id="KW-1185">Reference proteome</keyword>
<dbReference type="Proteomes" id="UP000006906">
    <property type="component" value="Chromosome 1"/>
</dbReference>
<evidence type="ECO:0000256" key="1">
    <source>
        <dbReference type="SAM" id="MobiDB-lite"/>
    </source>
</evidence>
<dbReference type="InParanoid" id="A0A2K3E6Y3"/>
<feature type="region of interest" description="Disordered" evidence="1">
    <location>
        <begin position="1"/>
        <end position="32"/>
    </location>
</feature>
<protein>
    <submittedName>
        <fullName evidence="2">Uncharacterized protein</fullName>
    </submittedName>
</protein>
<accession>A0A2K3E6Y3</accession>
<dbReference type="EMBL" id="CM008962">
    <property type="protein sequence ID" value="PNW88552.1"/>
    <property type="molecule type" value="Genomic_DNA"/>
</dbReference>
<evidence type="ECO:0000313" key="3">
    <source>
        <dbReference type="Proteomes" id="UP000006906"/>
    </source>
</evidence>
<dbReference type="GeneID" id="66052089"/>
<organism evidence="2 3">
    <name type="scientific">Chlamydomonas reinhardtii</name>
    <name type="common">Chlamydomonas smithii</name>
    <dbReference type="NCBI Taxonomy" id="3055"/>
    <lineage>
        <taxon>Eukaryota</taxon>
        <taxon>Viridiplantae</taxon>
        <taxon>Chlorophyta</taxon>
        <taxon>core chlorophytes</taxon>
        <taxon>Chlorophyceae</taxon>
        <taxon>CS clade</taxon>
        <taxon>Chlamydomonadales</taxon>
        <taxon>Chlamydomonadaceae</taxon>
        <taxon>Chlamydomonas</taxon>
    </lineage>
</organism>
<dbReference type="RefSeq" id="XP_042928608.1">
    <property type="nucleotide sequence ID" value="XM_043058694.1"/>
</dbReference>
<sequence length="107" mass="12170">MIEKLEMQAGALEGPQEWRRKSFGSGTSRPRPGARRRLIVVYRNSPVELENWKKLRDTVGRTCSCKASGAILEHARCGVLPREKGCGAQESSAQVLEREEQYIRWQL</sequence>
<gene>
    <name evidence="2" type="ORF">CHLRE_01g034325v5</name>
</gene>
<dbReference type="KEGG" id="cre:CHLRE_01g034325v5"/>
<evidence type="ECO:0000313" key="2">
    <source>
        <dbReference type="EMBL" id="PNW88552.1"/>
    </source>
</evidence>
<reference evidence="2 3" key="1">
    <citation type="journal article" date="2007" name="Science">
        <title>The Chlamydomonas genome reveals the evolution of key animal and plant functions.</title>
        <authorList>
            <person name="Merchant S.S."/>
            <person name="Prochnik S.E."/>
            <person name="Vallon O."/>
            <person name="Harris E.H."/>
            <person name="Karpowicz S.J."/>
            <person name="Witman G.B."/>
            <person name="Terry A."/>
            <person name="Salamov A."/>
            <person name="Fritz-Laylin L.K."/>
            <person name="Marechal-Drouard L."/>
            <person name="Marshall W.F."/>
            <person name="Qu L.H."/>
            <person name="Nelson D.R."/>
            <person name="Sanderfoot A.A."/>
            <person name="Spalding M.H."/>
            <person name="Kapitonov V.V."/>
            <person name="Ren Q."/>
            <person name="Ferris P."/>
            <person name="Lindquist E."/>
            <person name="Shapiro H."/>
            <person name="Lucas S.M."/>
            <person name="Grimwood J."/>
            <person name="Schmutz J."/>
            <person name="Cardol P."/>
            <person name="Cerutti H."/>
            <person name="Chanfreau G."/>
            <person name="Chen C.L."/>
            <person name="Cognat V."/>
            <person name="Croft M.T."/>
            <person name="Dent R."/>
            <person name="Dutcher S."/>
            <person name="Fernandez E."/>
            <person name="Fukuzawa H."/>
            <person name="Gonzalez-Ballester D."/>
            <person name="Gonzalez-Halphen D."/>
            <person name="Hallmann A."/>
            <person name="Hanikenne M."/>
            <person name="Hippler M."/>
            <person name="Inwood W."/>
            <person name="Jabbari K."/>
            <person name="Kalanon M."/>
            <person name="Kuras R."/>
            <person name="Lefebvre P.A."/>
            <person name="Lemaire S.D."/>
            <person name="Lobanov A.V."/>
            <person name="Lohr M."/>
            <person name="Manuell A."/>
            <person name="Meier I."/>
            <person name="Mets L."/>
            <person name="Mittag M."/>
            <person name="Mittelmeier T."/>
            <person name="Moroney J.V."/>
            <person name="Moseley J."/>
            <person name="Napoli C."/>
            <person name="Nedelcu A.M."/>
            <person name="Niyogi K."/>
            <person name="Novoselov S.V."/>
            <person name="Paulsen I.T."/>
            <person name="Pazour G."/>
            <person name="Purton S."/>
            <person name="Ral J.P."/>
            <person name="Riano-Pachon D.M."/>
            <person name="Riekhof W."/>
            <person name="Rymarquis L."/>
            <person name="Schroda M."/>
            <person name="Stern D."/>
            <person name="Umen J."/>
            <person name="Willows R."/>
            <person name="Wilson N."/>
            <person name="Zimmer S.L."/>
            <person name="Allmer J."/>
            <person name="Balk J."/>
            <person name="Bisova K."/>
            <person name="Chen C.J."/>
            <person name="Elias M."/>
            <person name="Gendler K."/>
            <person name="Hauser C."/>
            <person name="Lamb M.R."/>
            <person name="Ledford H."/>
            <person name="Long J.C."/>
            <person name="Minagawa J."/>
            <person name="Page M.D."/>
            <person name="Pan J."/>
            <person name="Pootakham W."/>
            <person name="Roje S."/>
            <person name="Rose A."/>
            <person name="Stahlberg E."/>
            <person name="Terauchi A.M."/>
            <person name="Yang P."/>
            <person name="Ball S."/>
            <person name="Bowler C."/>
            <person name="Dieckmann C.L."/>
            <person name="Gladyshev V.N."/>
            <person name="Green P."/>
            <person name="Jorgensen R."/>
            <person name="Mayfield S."/>
            <person name="Mueller-Roeber B."/>
            <person name="Rajamani S."/>
            <person name="Sayre R.T."/>
            <person name="Brokstein P."/>
            <person name="Dubchak I."/>
            <person name="Goodstein D."/>
            <person name="Hornick L."/>
            <person name="Huang Y.W."/>
            <person name="Jhaveri J."/>
            <person name="Luo Y."/>
            <person name="Martinez D."/>
            <person name="Ngau W.C."/>
            <person name="Otillar B."/>
            <person name="Poliakov A."/>
            <person name="Porter A."/>
            <person name="Szajkowski L."/>
            <person name="Werner G."/>
            <person name="Zhou K."/>
            <person name="Grigoriev I.V."/>
            <person name="Rokhsar D.S."/>
            <person name="Grossman A.R."/>
        </authorList>
    </citation>
    <scope>NUCLEOTIDE SEQUENCE [LARGE SCALE GENOMIC DNA]</scope>
    <source>
        <strain evidence="3">CC-503</strain>
    </source>
</reference>
<dbReference type="AlphaFoldDB" id="A0A2K3E6Y3"/>